<dbReference type="InterPro" id="IPR018392">
    <property type="entry name" value="LysM"/>
</dbReference>
<evidence type="ECO:0000313" key="4">
    <source>
        <dbReference type="Proteomes" id="UP000072421"/>
    </source>
</evidence>
<dbReference type="PROSITE" id="PS51782">
    <property type="entry name" value="LYSM"/>
    <property type="match status" value="1"/>
</dbReference>
<accession>A0A127PD18</accession>
<dbReference type="EMBL" id="CP013232">
    <property type="protein sequence ID" value="AMO95565.1"/>
    <property type="molecule type" value="Genomic_DNA"/>
</dbReference>
<dbReference type="PATRIC" id="fig|158899.10.peg.2896"/>
<keyword evidence="1" id="KW-0472">Membrane</keyword>
<sequence length="1374" mass="147246">MTMDFGGGPMSGQYFVDWTGWGEGSWELQYFTLDTAGNVLNAETGLFNTSKTTPSISQTPMGISGTGQAYLSREGWSTGATALQITQQLVNAQSARVVYRHANTGEGWATQVLNPASPGWFTLPVSGFSGDYEYYVESYSGAGATGTMLNRVYGTFNPAGNASALKKSSDSAQKVSFHSQPANAATMRVTYSVRGGPSGSANLTWNQNNQFDWDASSLAPADRFASSIVDYSFQTFDGNGVLVNSGHNGVLRLGDNQGEISPAVTDIAPATITFAPPANNAIRLVLQYRNAGTTGDYSTVTLTKDGAGKYVWDVDRLRPSAGTLLLEYVYDLFDASGQIIVSSGGVPRAQGVVKINADRTGEISQMRWAITGLNKTGPADSINTESAINRSQTYNAFGEVVSEKDGLQHVVRLAYDTAGKLVSKQAPETDATLENGTIVRVTPTTQYYYDASSQLVGVRDANNNLNIQAQLAGFGNQADGSAHVTKEFHADGSSKKNEYDIFGDLRKATDELTRVTSNVYDQVGRLIQVTHPARDAGSISNPGAAAVSSVDSYTYDTLGNRISHTNAMQQRETTDYDADGRVTRTRSFGGQEITYTYSYDQSILGVGGLPTGGWLKTTSYTGSRSASDKTDYFQHTTSHQDFGGHVVTYSYDSAAHLKSQTSNAGQSVDYSYYANGYVKSITDHALNMLSYFEYDKEGNRTRESFTTADAPGSRITYQMADITYDELNRVKTYTDPLAAILYQYDANGNRRRVLSNYTDGMNGAAATQDFWYKYDTQNRFVVTMGQLSNGAIGLGTTGVQIGYDLAGQRTSAVYGNDGHSETYKYTKDGYLEDVAFNGVLRSRRVNDLLGRIGNYYEYATDGSTVLYNKTSTFDADNRLLRETNVSTPVGTAASTSVTKYDYRLDDGSGHYTGADQGVVTHTFQYDPNNQAGTGVDTVTSYVWWDEAKQSKIQIRGNDPANPNAWRWGTGLSDFQYDVNGHLKQVKAHEADNKGVDIGNPLTSRILSYTSDQYGQVLRRDDLRAGRLNLAQRYYYMNGQLIGDVSNNGPSNISYAEEMAQRGTQQVSAFRYGKPVASADFDQNYQPINSSYPGTAGSSYTSKEGDTLSSIARAVWGDSTLWYLIADANGLTNGDHLIAGQVLTVPNKVGNFHNTSSTFRVYNAGQAIGDTMPILPPEPLPPPPPTSSSGGGCGGFVQFLAMVVAIVVSAVIIYASMGTATPYVTEFWGTVGMGAVAGAAGAAASQVVLIAGGEQNGFDWKGVAMAAVGGAVTAGVTQGMPMAGSDAFVRGFAQGAVSSVVTQGVEVATGLQSHFDWRGVAASAIAQGVGSSVGQTEIGKNQTYGKIVSGLAAGGASAVVRAEVFRIRCRGFCRM</sequence>
<feature type="transmembrane region" description="Helical" evidence="1">
    <location>
        <begin position="1262"/>
        <end position="1282"/>
    </location>
</feature>
<dbReference type="PANTHER" id="PTHR32305:SF15">
    <property type="entry name" value="PROTEIN RHSA-RELATED"/>
    <property type="match status" value="1"/>
</dbReference>
<gene>
    <name evidence="3" type="ORF">CFter6_2899</name>
</gene>
<dbReference type="SMART" id="SM00257">
    <property type="entry name" value="LysM"/>
    <property type="match status" value="1"/>
</dbReference>
<protein>
    <submittedName>
        <fullName evidence="3">LysM domain protein</fullName>
    </submittedName>
</protein>
<dbReference type="Pfam" id="PF01476">
    <property type="entry name" value="LysM"/>
    <property type="match status" value="1"/>
</dbReference>
<dbReference type="InterPro" id="IPR050708">
    <property type="entry name" value="T6SS_VgrG/RHS"/>
</dbReference>
<dbReference type="Proteomes" id="UP000072421">
    <property type="component" value="Chromosome"/>
</dbReference>
<feature type="transmembrane region" description="Helical" evidence="1">
    <location>
        <begin position="1226"/>
        <end position="1250"/>
    </location>
</feature>
<dbReference type="NCBIfam" id="TIGR01643">
    <property type="entry name" value="YD_repeat_2x"/>
    <property type="match status" value="2"/>
</dbReference>
<proteinExistence type="predicted"/>
<dbReference type="SUPFAM" id="SSF54106">
    <property type="entry name" value="LysM domain"/>
    <property type="match status" value="1"/>
</dbReference>
<feature type="transmembrane region" description="Helical" evidence="1">
    <location>
        <begin position="1194"/>
        <end position="1214"/>
    </location>
</feature>
<dbReference type="CDD" id="cd00118">
    <property type="entry name" value="LysM"/>
    <property type="match status" value="1"/>
</dbReference>
<dbReference type="InterPro" id="IPR036779">
    <property type="entry name" value="LysM_dom_sf"/>
</dbReference>
<dbReference type="Gene3D" id="2.180.10.10">
    <property type="entry name" value="RHS repeat-associated core"/>
    <property type="match status" value="3"/>
</dbReference>
<evidence type="ECO:0000256" key="1">
    <source>
        <dbReference type="SAM" id="Phobius"/>
    </source>
</evidence>
<keyword evidence="1" id="KW-0812">Transmembrane</keyword>
<evidence type="ECO:0000313" key="3">
    <source>
        <dbReference type="EMBL" id="AMO95565.1"/>
    </source>
</evidence>
<dbReference type="RefSeq" id="WP_167351391.1">
    <property type="nucleotide sequence ID" value="NZ_CP013232.1"/>
</dbReference>
<name>A0A127PD18_9BURK</name>
<evidence type="ECO:0000259" key="2">
    <source>
        <dbReference type="PROSITE" id="PS51782"/>
    </source>
</evidence>
<dbReference type="InterPro" id="IPR006530">
    <property type="entry name" value="YD"/>
</dbReference>
<organism evidence="3">
    <name type="scientific">Collimonas fungivorans</name>
    <dbReference type="NCBI Taxonomy" id="158899"/>
    <lineage>
        <taxon>Bacteria</taxon>
        <taxon>Pseudomonadati</taxon>
        <taxon>Pseudomonadota</taxon>
        <taxon>Betaproteobacteria</taxon>
        <taxon>Burkholderiales</taxon>
        <taxon>Oxalobacteraceae</taxon>
        <taxon>Collimonas</taxon>
    </lineage>
</organism>
<reference evidence="3 4" key="1">
    <citation type="submission" date="2015-11" db="EMBL/GenBank/DDBJ databases">
        <title>Exploring the genomic traits of fungus-feeding bacterial genus Collimonas.</title>
        <authorList>
            <person name="Song C."/>
            <person name="Schmidt R."/>
            <person name="de Jager V."/>
            <person name="Krzyzanowska D."/>
            <person name="Jongedijk E."/>
            <person name="Cankar K."/>
            <person name="Beekwilder J."/>
            <person name="van Veen A."/>
            <person name="de Boer W."/>
            <person name="van Veen J.A."/>
            <person name="Garbeva P."/>
        </authorList>
    </citation>
    <scope>NUCLEOTIDE SEQUENCE [LARGE SCALE GENOMIC DNA]</scope>
    <source>
        <strain evidence="3 4">Ter6</strain>
    </source>
</reference>
<keyword evidence="1" id="KW-1133">Transmembrane helix</keyword>
<feature type="domain" description="LysM" evidence="2">
    <location>
        <begin position="1097"/>
        <end position="1144"/>
    </location>
</feature>
<dbReference type="PANTHER" id="PTHR32305">
    <property type="match status" value="1"/>
</dbReference>